<evidence type="ECO:0000256" key="13">
    <source>
        <dbReference type="SAM" id="Phobius"/>
    </source>
</evidence>
<name>A0A8J8SHZ9_9FIRM</name>
<evidence type="ECO:0000313" key="14">
    <source>
        <dbReference type="EMBL" id="QUI23937.1"/>
    </source>
</evidence>
<dbReference type="Proteomes" id="UP000683246">
    <property type="component" value="Chromosome"/>
</dbReference>
<dbReference type="Pfam" id="PF01554">
    <property type="entry name" value="MatE"/>
    <property type="match status" value="2"/>
</dbReference>
<comment type="subcellular location">
    <subcellularLocation>
        <location evidence="2">Cell membrane</location>
        <topology evidence="2">Multi-pass membrane protein</topology>
    </subcellularLocation>
</comment>
<comment type="similarity">
    <text evidence="3">Belongs to the multi antimicrobial extrusion (MATE) (TC 2.A.66.1) family.</text>
</comment>
<evidence type="ECO:0000256" key="10">
    <source>
        <dbReference type="ARBA" id="ARBA00023065"/>
    </source>
</evidence>
<organism evidence="14 15">
    <name type="scientific">Vallitalea pronyensis</name>
    <dbReference type="NCBI Taxonomy" id="1348613"/>
    <lineage>
        <taxon>Bacteria</taxon>
        <taxon>Bacillati</taxon>
        <taxon>Bacillota</taxon>
        <taxon>Clostridia</taxon>
        <taxon>Lachnospirales</taxon>
        <taxon>Vallitaleaceae</taxon>
        <taxon>Vallitalea</taxon>
    </lineage>
</organism>
<dbReference type="AlphaFoldDB" id="A0A8J8SHZ9"/>
<evidence type="ECO:0000256" key="3">
    <source>
        <dbReference type="ARBA" id="ARBA00010199"/>
    </source>
</evidence>
<accession>A0A8J8SHZ9</accession>
<gene>
    <name evidence="14" type="ORF">HZI73_17280</name>
</gene>
<dbReference type="EMBL" id="CP058649">
    <property type="protein sequence ID" value="QUI23937.1"/>
    <property type="molecule type" value="Genomic_DNA"/>
</dbReference>
<keyword evidence="9 13" id="KW-1133">Transmembrane helix</keyword>
<feature type="transmembrane region" description="Helical" evidence="13">
    <location>
        <begin position="139"/>
        <end position="159"/>
    </location>
</feature>
<feature type="transmembrane region" description="Helical" evidence="13">
    <location>
        <begin position="199"/>
        <end position="222"/>
    </location>
</feature>
<evidence type="ECO:0000256" key="11">
    <source>
        <dbReference type="ARBA" id="ARBA00023136"/>
    </source>
</evidence>
<evidence type="ECO:0000256" key="9">
    <source>
        <dbReference type="ARBA" id="ARBA00022989"/>
    </source>
</evidence>
<dbReference type="InterPro" id="IPR048279">
    <property type="entry name" value="MdtK-like"/>
</dbReference>
<dbReference type="InterPro" id="IPR002528">
    <property type="entry name" value="MATE_fam"/>
</dbReference>
<dbReference type="PANTHER" id="PTHR43298:SF2">
    <property type="entry name" value="FMN_FAD EXPORTER YEEO-RELATED"/>
    <property type="match status" value="1"/>
</dbReference>
<evidence type="ECO:0000256" key="5">
    <source>
        <dbReference type="ARBA" id="ARBA00022448"/>
    </source>
</evidence>
<protein>
    <recommendedName>
        <fullName evidence="4">Probable multidrug resistance protein NorM</fullName>
    </recommendedName>
    <alternativeName>
        <fullName evidence="12">Multidrug-efflux transporter</fullName>
    </alternativeName>
</protein>
<evidence type="ECO:0000256" key="2">
    <source>
        <dbReference type="ARBA" id="ARBA00004651"/>
    </source>
</evidence>
<dbReference type="PANTHER" id="PTHR43298">
    <property type="entry name" value="MULTIDRUG RESISTANCE PROTEIN NORM-RELATED"/>
    <property type="match status" value="1"/>
</dbReference>
<dbReference type="NCBIfam" id="TIGR00797">
    <property type="entry name" value="matE"/>
    <property type="match status" value="1"/>
</dbReference>
<dbReference type="RefSeq" id="WP_212694627.1">
    <property type="nucleotide sequence ID" value="NZ_CP058649.1"/>
</dbReference>
<dbReference type="KEGG" id="vpy:HZI73_17280"/>
<feature type="transmembrane region" description="Helical" evidence="13">
    <location>
        <begin position="324"/>
        <end position="351"/>
    </location>
</feature>
<evidence type="ECO:0000313" key="15">
    <source>
        <dbReference type="Proteomes" id="UP000683246"/>
    </source>
</evidence>
<keyword evidence="5" id="KW-0813">Transport</keyword>
<keyword evidence="15" id="KW-1185">Reference proteome</keyword>
<keyword evidence="10" id="KW-0406">Ion transport</keyword>
<evidence type="ECO:0000256" key="6">
    <source>
        <dbReference type="ARBA" id="ARBA00022449"/>
    </source>
</evidence>
<keyword evidence="7" id="KW-1003">Cell membrane</keyword>
<feature type="transmembrane region" description="Helical" evidence="13">
    <location>
        <begin position="20"/>
        <end position="38"/>
    </location>
</feature>
<dbReference type="GO" id="GO:0006811">
    <property type="term" value="P:monoatomic ion transport"/>
    <property type="evidence" value="ECO:0007669"/>
    <property type="project" value="UniProtKB-KW"/>
</dbReference>
<dbReference type="PIRSF" id="PIRSF006603">
    <property type="entry name" value="DinF"/>
    <property type="match status" value="1"/>
</dbReference>
<evidence type="ECO:0000256" key="12">
    <source>
        <dbReference type="ARBA" id="ARBA00031636"/>
    </source>
</evidence>
<proteinExistence type="inferred from homology"/>
<sequence>MKKSMNIDATKGNIKKNLWVLAWPLMIANLIQVVYNMADTYWVGKLENSTDAIAAVTVTFSVVFVLVSLAAGLGIGSATLAAQYYGAKEYKKVDEVTYTSLIVIGVVALLFVGAGIIFYEELFNLLKTPPEIIPIAKDYFIIIMVGMLFMFIFFIMSGILRGVGDTRTPMIAGIVSGIMNMVLDPFLIFGWWIFPELGISGAAYATVFSRFFASIYIFYVVLRGKTFLRMNLRNFKVDFGITKQLFKIGVPSSISQAVISLGGTVIMGRVNMFGAVAGAVHGIGARLESLLFMPAMGLSQAASSIVGQNLGAGQKDRAYESGKYAMKAVFIILLVLGIIFSIFPSVFFSIFSDDEAVIELGRYYVYGVTLFFAFVGCRIVMSNVFQGAGAASVSMWLSLICLWVFRIPMAYGLSYTGLGIKGVWLGMGLSFVVSFFFMYYFYKKGKWMEMAVVHKKEEQPESIEK</sequence>
<keyword evidence="6" id="KW-0050">Antiport</keyword>
<feature type="transmembrane region" description="Helical" evidence="13">
    <location>
        <begin position="58"/>
        <end position="84"/>
    </location>
</feature>
<dbReference type="InterPro" id="IPR050222">
    <property type="entry name" value="MATE_MdtK"/>
</dbReference>
<evidence type="ECO:0000256" key="7">
    <source>
        <dbReference type="ARBA" id="ARBA00022475"/>
    </source>
</evidence>
<feature type="transmembrane region" description="Helical" evidence="13">
    <location>
        <begin position="171"/>
        <end position="193"/>
    </location>
</feature>
<feature type="transmembrane region" description="Helical" evidence="13">
    <location>
        <begin position="393"/>
        <end position="411"/>
    </location>
</feature>
<evidence type="ECO:0000256" key="1">
    <source>
        <dbReference type="ARBA" id="ARBA00003408"/>
    </source>
</evidence>
<feature type="transmembrane region" description="Helical" evidence="13">
    <location>
        <begin position="96"/>
        <end position="119"/>
    </location>
</feature>
<dbReference type="GO" id="GO:0005886">
    <property type="term" value="C:plasma membrane"/>
    <property type="evidence" value="ECO:0007669"/>
    <property type="project" value="UniProtKB-SubCell"/>
</dbReference>
<evidence type="ECO:0000256" key="4">
    <source>
        <dbReference type="ARBA" id="ARBA00020268"/>
    </source>
</evidence>
<reference evidence="14" key="1">
    <citation type="submission" date="2020-07" db="EMBL/GenBank/DDBJ databases">
        <title>Vallitalea pronyensis genome.</title>
        <authorList>
            <person name="Postec A."/>
        </authorList>
    </citation>
    <scope>NUCLEOTIDE SEQUENCE</scope>
    <source>
        <strain evidence="14">FatNI3</strain>
    </source>
</reference>
<keyword evidence="11 13" id="KW-0472">Membrane</keyword>
<dbReference type="GO" id="GO:0042910">
    <property type="term" value="F:xenobiotic transmembrane transporter activity"/>
    <property type="evidence" value="ECO:0007669"/>
    <property type="project" value="InterPro"/>
</dbReference>
<dbReference type="GO" id="GO:0015297">
    <property type="term" value="F:antiporter activity"/>
    <property type="evidence" value="ECO:0007669"/>
    <property type="project" value="UniProtKB-KW"/>
</dbReference>
<evidence type="ECO:0000256" key="8">
    <source>
        <dbReference type="ARBA" id="ARBA00022692"/>
    </source>
</evidence>
<feature type="transmembrane region" description="Helical" evidence="13">
    <location>
        <begin position="363"/>
        <end position="381"/>
    </location>
</feature>
<feature type="transmembrane region" description="Helical" evidence="13">
    <location>
        <begin position="423"/>
        <end position="442"/>
    </location>
</feature>
<keyword evidence="8 13" id="KW-0812">Transmembrane</keyword>
<comment type="function">
    <text evidence="1">Multidrug efflux pump.</text>
</comment>